<dbReference type="InterPro" id="IPR018094">
    <property type="entry name" value="Thymidylate_kinase"/>
</dbReference>
<evidence type="ECO:0000256" key="1">
    <source>
        <dbReference type="ARBA" id="ARBA00009776"/>
    </source>
</evidence>
<feature type="domain" description="Thymidylate kinase-like" evidence="12">
    <location>
        <begin position="8"/>
        <end position="200"/>
    </location>
</feature>
<reference evidence="14" key="1">
    <citation type="journal article" date="2014" name="Sci. Data">
        <title>Genomes of diverse isolates of the marine cyanobacterium Prochlorococcus.</title>
        <authorList>
            <person name="Biller S."/>
            <person name="Berube P."/>
            <person name="Thompson J."/>
            <person name="Kelly L."/>
            <person name="Roggensack S."/>
            <person name="Awad L."/>
            <person name="Roache-Johnson K."/>
            <person name="Ding H."/>
            <person name="Giovannoni S.J."/>
            <person name="Moore L.R."/>
            <person name="Chisholm S.W."/>
        </authorList>
    </citation>
    <scope>NUCLEOTIDE SEQUENCE [LARGE SCALE GENOMIC DNA]</scope>
    <source>
        <strain evidence="14">MIT 9302</strain>
    </source>
</reference>
<evidence type="ECO:0000256" key="3">
    <source>
        <dbReference type="ARBA" id="ARBA00017144"/>
    </source>
</evidence>
<evidence type="ECO:0000259" key="12">
    <source>
        <dbReference type="Pfam" id="PF02223"/>
    </source>
</evidence>
<proteinExistence type="inferred from homology"/>
<dbReference type="Gene3D" id="3.40.50.300">
    <property type="entry name" value="P-loop containing nucleotide triphosphate hydrolases"/>
    <property type="match status" value="1"/>
</dbReference>
<keyword evidence="4 11" id="KW-0808">Transferase</keyword>
<keyword evidence="6 11" id="KW-0547">Nucleotide-binding</keyword>
<evidence type="ECO:0000256" key="2">
    <source>
        <dbReference type="ARBA" id="ARBA00012980"/>
    </source>
</evidence>
<evidence type="ECO:0000256" key="10">
    <source>
        <dbReference type="ARBA" id="ARBA00057735"/>
    </source>
</evidence>
<comment type="caution">
    <text evidence="13">The sequence shown here is derived from an EMBL/GenBank/DDBJ whole genome shotgun (WGS) entry which is preliminary data.</text>
</comment>
<dbReference type="GO" id="GO:0006227">
    <property type="term" value="P:dUDP biosynthetic process"/>
    <property type="evidence" value="ECO:0007669"/>
    <property type="project" value="TreeGrafter"/>
</dbReference>
<dbReference type="AlphaFoldDB" id="A0A0A2ADH7"/>
<keyword evidence="8 11" id="KW-0067">ATP-binding</keyword>
<dbReference type="Proteomes" id="UP000030445">
    <property type="component" value="Unassembled WGS sequence"/>
</dbReference>
<dbReference type="HAMAP" id="MF_00165">
    <property type="entry name" value="Thymidylate_kinase"/>
    <property type="match status" value="1"/>
</dbReference>
<evidence type="ECO:0000256" key="4">
    <source>
        <dbReference type="ARBA" id="ARBA00022679"/>
    </source>
</evidence>
<dbReference type="OrthoDB" id="9774907at2"/>
<comment type="similarity">
    <text evidence="1 11">Belongs to the thymidylate kinase family.</text>
</comment>
<accession>A0A0A2ADH7</accession>
<evidence type="ECO:0000256" key="11">
    <source>
        <dbReference type="HAMAP-Rule" id="MF_00165"/>
    </source>
</evidence>
<evidence type="ECO:0000256" key="5">
    <source>
        <dbReference type="ARBA" id="ARBA00022727"/>
    </source>
</evidence>
<dbReference type="PANTHER" id="PTHR10344">
    <property type="entry name" value="THYMIDYLATE KINASE"/>
    <property type="match status" value="1"/>
</dbReference>
<dbReference type="eggNOG" id="COG0125">
    <property type="taxonomic scope" value="Bacteria"/>
</dbReference>
<dbReference type="PANTHER" id="PTHR10344:SF4">
    <property type="entry name" value="UMP-CMP KINASE 2, MITOCHONDRIAL"/>
    <property type="match status" value="1"/>
</dbReference>
<dbReference type="GO" id="GO:0006235">
    <property type="term" value="P:dTTP biosynthetic process"/>
    <property type="evidence" value="ECO:0007669"/>
    <property type="project" value="UniProtKB-UniRule"/>
</dbReference>
<dbReference type="SUPFAM" id="SSF52540">
    <property type="entry name" value="P-loop containing nucleoside triphosphate hydrolases"/>
    <property type="match status" value="1"/>
</dbReference>
<comment type="catalytic activity">
    <reaction evidence="9 11">
        <text>dTMP + ATP = dTDP + ADP</text>
        <dbReference type="Rhea" id="RHEA:13517"/>
        <dbReference type="ChEBI" id="CHEBI:30616"/>
        <dbReference type="ChEBI" id="CHEBI:58369"/>
        <dbReference type="ChEBI" id="CHEBI:63528"/>
        <dbReference type="ChEBI" id="CHEBI:456216"/>
        <dbReference type="EC" id="2.7.4.9"/>
    </reaction>
</comment>
<dbReference type="InterPro" id="IPR039430">
    <property type="entry name" value="Thymidylate_kin-like_dom"/>
</dbReference>
<name>A0A0A2ADH7_PROMR</name>
<evidence type="ECO:0000313" key="13">
    <source>
        <dbReference type="EMBL" id="KGF98906.1"/>
    </source>
</evidence>
<dbReference type="NCBIfam" id="TIGR00041">
    <property type="entry name" value="DTMP_kinase"/>
    <property type="match status" value="1"/>
</dbReference>
<feature type="binding site" evidence="11">
    <location>
        <begin position="10"/>
        <end position="17"/>
    </location>
    <ligand>
        <name>ATP</name>
        <dbReference type="ChEBI" id="CHEBI:30616"/>
    </ligand>
</feature>
<sequence length="213" mass="23962">MKGKFIVIEGIDGCGKSTQIDELSKWLPNSGLIKKGSKLITTREPGGSQLGKKLRGLILDNNQNNKPSSLAELLLYSADRAEHVSKIISPALNNNDWIISDRFSDSTLAYQGYGRNINIEIIKNLESIVCQGEYPDLTFLLEISPEESILRRKNKIPDRIESEGIRFLEKVNEGFKLIAKEKNWKIISASQNIKTISDQIKETVLKNFSNKND</sequence>
<dbReference type="GO" id="GO:0006233">
    <property type="term" value="P:dTDP biosynthetic process"/>
    <property type="evidence" value="ECO:0007669"/>
    <property type="project" value="InterPro"/>
</dbReference>
<dbReference type="PROSITE" id="PS01331">
    <property type="entry name" value="THYMIDYLATE_KINASE"/>
    <property type="match status" value="1"/>
</dbReference>
<dbReference type="InterPro" id="IPR027417">
    <property type="entry name" value="P-loop_NTPase"/>
</dbReference>
<dbReference type="GO" id="GO:0005829">
    <property type="term" value="C:cytosol"/>
    <property type="evidence" value="ECO:0007669"/>
    <property type="project" value="TreeGrafter"/>
</dbReference>
<dbReference type="GO" id="GO:0004798">
    <property type="term" value="F:dTMP kinase activity"/>
    <property type="evidence" value="ECO:0007669"/>
    <property type="project" value="UniProtKB-UniRule"/>
</dbReference>
<protein>
    <recommendedName>
        <fullName evidence="3 11">Thymidylate kinase</fullName>
        <ecNumber evidence="2 11">2.7.4.9</ecNumber>
    </recommendedName>
    <alternativeName>
        <fullName evidence="11">dTMP kinase</fullName>
    </alternativeName>
</protein>
<evidence type="ECO:0000256" key="6">
    <source>
        <dbReference type="ARBA" id="ARBA00022741"/>
    </source>
</evidence>
<dbReference type="EC" id="2.7.4.9" evidence="2 11"/>
<evidence type="ECO:0000256" key="8">
    <source>
        <dbReference type="ARBA" id="ARBA00022840"/>
    </source>
</evidence>
<comment type="function">
    <text evidence="10 11">Phosphorylation of dTMP to form dTDP in both de novo and salvage pathways of dTTP synthesis.</text>
</comment>
<dbReference type="RefSeq" id="WP_032525838.1">
    <property type="nucleotide sequence ID" value="NZ_CP138951.1"/>
</dbReference>
<dbReference type="GO" id="GO:0005524">
    <property type="term" value="F:ATP binding"/>
    <property type="evidence" value="ECO:0007669"/>
    <property type="project" value="UniProtKB-UniRule"/>
</dbReference>
<dbReference type="InterPro" id="IPR018095">
    <property type="entry name" value="Thymidylate_kin_CS"/>
</dbReference>
<dbReference type="EMBL" id="JNAM01000002">
    <property type="protein sequence ID" value="KGF98906.1"/>
    <property type="molecule type" value="Genomic_DNA"/>
</dbReference>
<dbReference type="CDD" id="cd01672">
    <property type="entry name" value="TMPK"/>
    <property type="match status" value="1"/>
</dbReference>
<gene>
    <name evidence="11" type="primary">tmk</name>
    <name evidence="13" type="ORF">EU96_0215</name>
</gene>
<dbReference type="Pfam" id="PF02223">
    <property type="entry name" value="Thymidylate_kin"/>
    <property type="match status" value="1"/>
</dbReference>
<dbReference type="FunFam" id="3.40.50.300:FF:000225">
    <property type="entry name" value="Thymidylate kinase"/>
    <property type="match status" value="1"/>
</dbReference>
<evidence type="ECO:0000256" key="7">
    <source>
        <dbReference type="ARBA" id="ARBA00022777"/>
    </source>
</evidence>
<dbReference type="STRING" id="74545.EU96_0215"/>
<organism evidence="13 14">
    <name type="scientific">Prochlorococcus marinus str. MIT 9302</name>
    <dbReference type="NCBI Taxonomy" id="74545"/>
    <lineage>
        <taxon>Bacteria</taxon>
        <taxon>Bacillati</taxon>
        <taxon>Cyanobacteriota</taxon>
        <taxon>Cyanophyceae</taxon>
        <taxon>Synechococcales</taxon>
        <taxon>Prochlorococcaceae</taxon>
        <taxon>Prochlorococcus</taxon>
    </lineage>
</organism>
<keyword evidence="7 11" id="KW-0418">Kinase</keyword>
<keyword evidence="5 11" id="KW-0545">Nucleotide biosynthesis</keyword>
<evidence type="ECO:0000313" key="14">
    <source>
        <dbReference type="Proteomes" id="UP000030445"/>
    </source>
</evidence>
<evidence type="ECO:0000256" key="9">
    <source>
        <dbReference type="ARBA" id="ARBA00048743"/>
    </source>
</evidence>